<organism evidence="2">
    <name type="scientific">Anopheles atroparvus</name>
    <name type="common">European mosquito</name>
    <dbReference type="NCBI Taxonomy" id="41427"/>
    <lineage>
        <taxon>Eukaryota</taxon>
        <taxon>Metazoa</taxon>
        <taxon>Ecdysozoa</taxon>
        <taxon>Arthropoda</taxon>
        <taxon>Hexapoda</taxon>
        <taxon>Insecta</taxon>
        <taxon>Pterygota</taxon>
        <taxon>Neoptera</taxon>
        <taxon>Endopterygota</taxon>
        <taxon>Diptera</taxon>
        <taxon>Nematocera</taxon>
        <taxon>Culicoidea</taxon>
        <taxon>Culicidae</taxon>
        <taxon>Anophelinae</taxon>
        <taxon>Anopheles</taxon>
    </lineage>
</organism>
<protein>
    <submittedName>
        <fullName evidence="2">Uncharacterized protein</fullName>
    </submittedName>
</protein>
<name>A0A182J5J1_ANOAO</name>
<accession>A0A182J5J1</accession>
<dbReference type="VEuPathDB" id="VectorBase:AATE011771"/>
<feature type="compositionally biased region" description="Low complexity" evidence="1">
    <location>
        <begin position="93"/>
        <end position="103"/>
    </location>
</feature>
<evidence type="ECO:0000313" key="2">
    <source>
        <dbReference type="EnsemblMetazoa" id="AATE011771-PA.1"/>
    </source>
</evidence>
<reference evidence="2" key="1">
    <citation type="submission" date="2022-08" db="UniProtKB">
        <authorList>
            <consortium name="EnsemblMetazoa"/>
        </authorList>
    </citation>
    <scope>IDENTIFICATION</scope>
    <source>
        <strain evidence="2">EBRO</strain>
    </source>
</reference>
<dbReference type="AlphaFoldDB" id="A0A182J5J1"/>
<proteinExistence type="predicted"/>
<feature type="region of interest" description="Disordered" evidence="1">
    <location>
        <begin position="93"/>
        <end position="125"/>
    </location>
</feature>
<dbReference type="EnsemblMetazoa" id="AATE011771-RA">
    <property type="protein sequence ID" value="AATE011771-PA.1"/>
    <property type="gene ID" value="AATE011771"/>
</dbReference>
<evidence type="ECO:0000256" key="1">
    <source>
        <dbReference type="SAM" id="MobiDB-lite"/>
    </source>
</evidence>
<sequence length="405" mass="45415">MDKVVAKFANFKDIVNLNLFLYELLSIMADVSPAYGAIRKASLGSTMNCRLFFLLLSVAVAAVKGNSSTGEGMWAKYAKKSLLTTPVKAPVQQPEVQEAVPQARSVPTKSARHEPVVEPVVEPEAEPAEKVETPSIILDYVPPKREIPLFAKTILGDPQHPKLARVEDMRKFDLRSNSYTLELPNKHTIPLTKQLLEKTSELLRLYQEIQEESNGFVEDVEKHNANEATDYIGHCHGGESNRQIVREINKTWTPGWSGRHSASARSKMQFKFYGLSFTVFALLLGALTTRTHAVHVVEYIDVPNKIAWLPEGTDLVLRFLISISDSMISQYRLVLERIKTVRATLQSYPPAYNSIAMFYDNDIQHPSEKGSHKGPLKHGSGEAFKAAFETIKKFAGRRAQPYVKH</sequence>